<name>A0AA35SAG5_GEOBA</name>
<keyword evidence="1" id="KW-0732">Signal</keyword>
<protein>
    <submittedName>
        <fullName evidence="2">Uncharacterized protein</fullName>
    </submittedName>
</protein>
<proteinExistence type="predicted"/>
<sequence length="243" mass="27031">MTITKGCALGAKMMFGALFFAVEITCQEQAAILKPLGNQTVVLGEQAHFFCQLLGREDDLRLRINGRLHALPFITPDLVIGVQSSAPRMDGLSVSNISIDITATRERNLTLIECYDATMNSAAFSSGTLTVRGGPGEPEVGYEVNRDGKEIVLSWPHPFTWEDYPITGYDIVCRETESEKIIHDMTLNDTDILNEPVVNHTVDLPPCVPDCYTLQCTVTAFNSLWHCVLPFYFDFSFRSLKTT</sequence>
<feature type="signal peptide" evidence="1">
    <location>
        <begin position="1"/>
        <end position="26"/>
    </location>
</feature>
<reference evidence="2" key="1">
    <citation type="submission" date="2023-03" db="EMBL/GenBank/DDBJ databases">
        <authorList>
            <person name="Steffen K."/>
            <person name="Cardenas P."/>
        </authorList>
    </citation>
    <scope>NUCLEOTIDE SEQUENCE</scope>
</reference>
<dbReference type="AlphaFoldDB" id="A0AA35SAG5"/>
<evidence type="ECO:0000313" key="3">
    <source>
        <dbReference type="Proteomes" id="UP001174909"/>
    </source>
</evidence>
<comment type="caution">
    <text evidence="2">The sequence shown here is derived from an EMBL/GenBank/DDBJ whole genome shotgun (WGS) entry which is preliminary data.</text>
</comment>
<dbReference type="EMBL" id="CASHTH010002170">
    <property type="protein sequence ID" value="CAI8025638.1"/>
    <property type="molecule type" value="Genomic_DNA"/>
</dbReference>
<dbReference type="InterPro" id="IPR036116">
    <property type="entry name" value="FN3_sf"/>
</dbReference>
<evidence type="ECO:0000256" key="1">
    <source>
        <dbReference type="SAM" id="SignalP"/>
    </source>
</evidence>
<organism evidence="2 3">
    <name type="scientific">Geodia barretti</name>
    <name type="common">Barrett's horny sponge</name>
    <dbReference type="NCBI Taxonomy" id="519541"/>
    <lineage>
        <taxon>Eukaryota</taxon>
        <taxon>Metazoa</taxon>
        <taxon>Porifera</taxon>
        <taxon>Demospongiae</taxon>
        <taxon>Heteroscleromorpha</taxon>
        <taxon>Tetractinellida</taxon>
        <taxon>Astrophorina</taxon>
        <taxon>Geodiidae</taxon>
        <taxon>Geodia</taxon>
    </lineage>
</organism>
<accession>A0AA35SAG5</accession>
<evidence type="ECO:0000313" key="2">
    <source>
        <dbReference type="EMBL" id="CAI8025638.1"/>
    </source>
</evidence>
<feature type="chain" id="PRO_5041321678" evidence="1">
    <location>
        <begin position="27"/>
        <end position="243"/>
    </location>
</feature>
<dbReference type="SUPFAM" id="SSF49265">
    <property type="entry name" value="Fibronectin type III"/>
    <property type="match status" value="1"/>
</dbReference>
<dbReference type="Proteomes" id="UP001174909">
    <property type="component" value="Unassembled WGS sequence"/>
</dbReference>
<gene>
    <name evidence="2" type="ORF">GBAR_LOCUS14784</name>
</gene>
<keyword evidence="3" id="KW-1185">Reference proteome</keyword>